<evidence type="ECO:0000313" key="3">
    <source>
        <dbReference type="Proteomes" id="UP000319671"/>
    </source>
</evidence>
<dbReference type="Proteomes" id="UP000319671">
    <property type="component" value="Unassembled WGS sequence"/>
</dbReference>
<accession>A0A561DY71</accession>
<dbReference type="PROSITE" id="PS50902">
    <property type="entry name" value="FLAVODOXIN_LIKE"/>
    <property type="match status" value="1"/>
</dbReference>
<dbReference type="AlphaFoldDB" id="A0A561DY71"/>
<gene>
    <name evidence="2" type="ORF">FB550_101298</name>
</gene>
<dbReference type="PANTHER" id="PTHR38030">
    <property type="entry name" value="PROTOPORPHYRINOGEN IX DEHYDROGENASE [MENAQUINONE]"/>
    <property type="match status" value="1"/>
</dbReference>
<dbReference type="GO" id="GO:0016651">
    <property type="term" value="F:oxidoreductase activity, acting on NAD(P)H"/>
    <property type="evidence" value="ECO:0007669"/>
    <property type="project" value="UniProtKB-ARBA"/>
</dbReference>
<dbReference type="GO" id="GO:0006783">
    <property type="term" value="P:heme biosynthetic process"/>
    <property type="evidence" value="ECO:0007669"/>
    <property type="project" value="TreeGrafter"/>
</dbReference>
<dbReference type="PANTHER" id="PTHR38030:SF2">
    <property type="entry name" value="PROTOPORPHYRINOGEN IX DEHYDROGENASE [QUINONE]"/>
    <property type="match status" value="1"/>
</dbReference>
<proteinExistence type="predicted"/>
<dbReference type="RefSeq" id="WP_144561993.1">
    <property type="nucleotide sequence ID" value="NZ_VIVN01000001.1"/>
</dbReference>
<dbReference type="EMBL" id="VIVN01000001">
    <property type="protein sequence ID" value="TWE08280.1"/>
    <property type="molecule type" value="Genomic_DNA"/>
</dbReference>
<reference evidence="2 3" key="1">
    <citation type="submission" date="2019-06" db="EMBL/GenBank/DDBJ databases">
        <title>Sorghum-associated microbial communities from plants grown in Nebraska, USA.</title>
        <authorList>
            <person name="Schachtman D."/>
        </authorList>
    </citation>
    <scope>NUCLEOTIDE SEQUENCE [LARGE SCALE GENOMIC DNA]</scope>
    <source>
        <strain evidence="2 3">2482</strain>
    </source>
</reference>
<dbReference type="InterPro" id="IPR026816">
    <property type="entry name" value="Flavodoxin_dom"/>
</dbReference>
<dbReference type="SUPFAM" id="SSF52218">
    <property type="entry name" value="Flavoproteins"/>
    <property type="match status" value="1"/>
</dbReference>
<protein>
    <submittedName>
        <fullName evidence="2">Menaquinone-dependent protoporphyrinogen oxidase</fullName>
    </submittedName>
</protein>
<dbReference type="InterPro" id="IPR008254">
    <property type="entry name" value="Flavodoxin/NO_synth"/>
</dbReference>
<evidence type="ECO:0000259" key="1">
    <source>
        <dbReference type="PROSITE" id="PS50902"/>
    </source>
</evidence>
<comment type="caution">
    <text evidence="2">The sequence shown here is derived from an EMBL/GenBank/DDBJ whole genome shotgun (WGS) entry which is preliminary data.</text>
</comment>
<sequence length="164" mass="18728">MKSLIVYCSSHGTTEKVVGILSDYLAGEVVSVDLKKDNNIIDLENYDIVIIGGSIRAGMIQRRIKKFIQTYHDELVYKELGLFLVFMREGDLAVEQFNNAFPQDLRKNSAALGLFGGEFLVSKMNFFERQVVKKVDGITTDQYRLDLEAIREFASRFNNLKMMV</sequence>
<keyword evidence="3" id="KW-1185">Reference proteome</keyword>
<dbReference type="GO" id="GO:0070819">
    <property type="term" value="F:menaquinone-dependent protoporphyrinogen oxidase activity"/>
    <property type="evidence" value="ECO:0007669"/>
    <property type="project" value="TreeGrafter"/>
</dbReference>
<dbReference type="Pfam" id="PF12724">
    <property type="entry name" value="Flavodoxin_5"/>
    <property type="match status" value="1"/>
</dbReference>
<feature type="domain" description="Flavodoxin-like" evidence="1">
    <location>
        <begin position="3"/>
        <end position="158"/>
    </location>
</feature>
<dbReference type="InterPro" id="IPR029039">
    <property type="entry name" value="Flavoprotein-like_sf"/>
</dbReference>
<dbReference type="GO" id="GO:0010181">
    <property type="term" value="F:FMN binding"/>
    <property type="evidence" value="ECO:0007669"/>
    <property type="project" value="InterPro"/>
</dbReference>
<dbReference type="InterPro" id="IPR052200">
    <property type="entry name" value="Protoporphyrinogen_IX_DH"/>
</dbReference>
<dbReference type="Gene3D" id="3.40.50.360">
    <property type="match status" value="1"/>
</dbReference>
<organism evidence="2 3">
    <name type="scientific">Neobacillus bataviensis</name>
    <dbReference type="NCBI Taxonomy" id="220685"/>
    <lineage>
        <taxon>Bacteria</taxon>
        <taxon>Bacillati</taxon>
        <taxon>Bacillota</taxon>
        <taxon>Bacilli</taxon>
        <taxon>Bacillales</taxon>
        <taxon>Bacillaceae</taxon>
        <taxon>Neobacillus</taxon>
    </lineage>
</organism>
<name>A0A561DY71_9BACI</name>
<evidence type="ECO:0000313" key="2">
    <source>
        <dbReference type="EMBL" id="TWE08280.1"/>
    </source>
</evidence>